<evidence type="ECO:0000256" key="3">
    <source>
        <dbReference type="RuleBase" id="RU000363"/>
    </source>
</evidence>
<dbReference type="EC" id="1.-.-.-" evidence="4"/>
<proteinExistence type="inferred from homology"/>
<comment type="similarity">
    <text evidence="1 3">Belongs to the short-chain dehydrogenases/reductases (SDR) family.</text>
</comment>
<organism evidence="4 5">
    <name type="scientific">Ruminococcus bromii</name>
    <dbReference type="NCBI Taxonomy" id="40518"/>
    <lineage>
        <taxon>Bacteria</taxon>
        <taxon>Bacillati</taxon>
        <taxon>Bacillota</taxon>
        <taxon>Clostridia</taxon>
        <taxon>Eubacteriales</taxon>
        <taxon>Oscillospiraceae</taxon>
        <taxon>Ruminococcus</taxon>
    </lineage>
</organism>
<dbReference type="PRINTS" id="PR00080">
    <property type="entry name" value="SDRFAMILY"/>
</dbReference>
<dbReference type="AlphaFoldDB" id="A0A2N0UU72"/>
<dbReference type="EMBL" id="NNSR01000046">
    <property type="protein sequence ID" value="PKD30551.1"/>
    <property type="molecule type" value="Genomic_DNA"/>
</dbReference>
<dbReference type="PIRSF" id="PIRSF000126">
    <property type="entry name" value="11-beta-HSD1"/>
    <property type="match status" value="1"/>
</dbReference>
<dbReference type="InterPro" id="IPR036291">
    <property type="entry name" value="NAD(P)-bd_dom_sf"/>
</dbReference>
<protein>
    <submittedName>
        <fullName evidence="4">Putative oxidoreductase</fullName>
        <ecNumber evidence="4">1.-.-.-</ecNumber>
    </submittedName>
</protein>
<gene>
    <name evidence="4" type="ORF">RBATCC27255_00997</name>
</gene>
<dbReference type="GO" id="GO:0016491">
    <property type="term" value="F:oxidoreductase activity"/>
    <property type="evidence" value="ECO:0007669"/>
    <property type="project" value="UniProtKB-KW"/>
</dbReference>
<keyword evidence="2 4" id="KW-0560">Oxidoreductase</keyword>
<dbReference type="Gene3D" id="3.40.50.720">
    <property type="entry name" value="NAD(P)-binding Rossmann-like Domain"/>
    <property type="match status" value="1"/>
</dbReference>
<dbReference type="RefSeq" id="WP_101029017.1">
    <property type="nucleotide sequence ID" value="NZ_CABMMZ010000046.1"/>
</dbReference>
<evidence type="ECO:0000313" key="4">
    <source>
        <dbReference type="EMBL" id="PKD30551.1"/>
    </source>
</evidence>
<dbReference type="PANTHER" id="PTHR42901:SF1">
    <property type="entry name" value="ALCOHOL DEHYDROGENASE"/>
    <property type="match status" value="1"/>
</dbReference>
<evidence type="ECO:0000256" key="2">
    <source>
        <dbReference type="ARBA" id="ARBA00023002"/>
    </source>
</evidence>
<comment type="caution">
    <text evidence="4">The sequence shown here is derived from an EMBL/GenBank/DDBJ whole genome shotgun (WGS) entry which is preliminary data.</text>
</comment>
<dbReference type="InterPro" id="IPR002347">
    <property type="entry name" value="SDR_fam"/>
</dbReference>
<reference evidence="4" key="1">
    <citation type="journal article" date="2018" name="Environ. Microbiol.">
        <title>Sporulation capability and amylosome conservation among diverse human colonic and rumen isolates of the keystone starch-degrader Ruminococcus bromii.</title>
        <authorList>
            <person name="Mukhopadhya I."/>
            <person name="Morais S."/>
            <person name="Laverde-Gomez J."/>
            <person name="Sheridan P.O."/>
            <person name="Walker A.W."/>
            <person name="Kelly W."/>
            <person name="Klieve A.V."/>
            <person name="Ouwerkerk D."/>
            <person name="Duncan S.H."/>
            <person name="Louis P."/>
            <person name="Koropatkin N."/>
            <person name="Cockburn D."/>
            <person name="Kibler R."/>
            <person name="Cooper P.J."/>
            <person name="Sandoval C."/>
            <person name="Crost E."/>
            <person name="Juge N."/>
            <person name="Bayer E.A."/>
            <person name="Flint H.J."/>
        </authorList>
    </citation>
    <scope>NUCLEOTIDE SEQUENCE [LARGE SCALE GENOMIC DNA]</scope>
    <source>
        <strain evidence="4">ATCC 27255</strain>
    </source>
</reference>
<dbReference type="PRINTS" id="PR00081">
    <property type="entry name" value="GDHRDH"/>
</dbReference>
<keyword evidence="5" id="KW-1185">Reference proteome</keyword>
<evidence type="ECO:0000256" key="1">
    <source>
        <dbReference type="ARBA" id="ARBA00006484"/>
    </source>
</evidence>
<dbReference type="PANTHER" id="PTHR42901">
    <property type="entry name" value="ALCOHOL DEHYDROGENASE"/>
    <property type="match status" value="1"/>
</dbReference>
<accession>A0A2N0UU72</accession>
<dbReference type="CDD" id="cd05233">
    <property type="entry name" value="SDR_c"/>
    <property type="match status" value="1"/>
</dbReference>
<dbReference type="Pfam" id="PF00106">
    <property type="entry name" value="adh_short"/>
    <property type="match status" value="1"/>
</dbReference>
<dbReference type="SUPFAM" id="SSF51735">
    <property type="entry name" value="NAD(P)-binding Rossmann-fold domains"/>
    <property type="match status" value="1"/>
</dbReference>
<name>A0A2N0UU72_9FIRM</name>
<sequence length="255" mass="28700">MKALITGASSGIGKEIARYLAELGYDLILVSRSTDKLNKLKEELSNVNVRVITLDFSRESDSLDLYEHIKNENEQIDFLVNNAGFGAYGKFLDVPLERELELIHTNVSTVHILTKLFLKDMAERNSGYILNVGSAAGFLAGPTFASYYASKNYVVRLTQAIHEEMRRDNKNVKVSVLCPGPVKTNFNNVADVKFCIRGLDPKFVARYAVDMTMKGKMIITPGFEMKAVSFFRHFAPEKLLTRISYNVQMKKNGIK</sequence>
<evidence type="ECO:0000313" key="5">
    <source>
        <dbReference type="Proteomes" id="UP000233425"/>
    </source>
</evidence>
<dbReference type="Proteomes" id="UP000233425">
    <property type="component" value="Unassembled WGS sequence"/>
</dbReference>